<feature type="transmembrane region" description="Helical" evidence="10">
    <location>
        <begin position="350"/>
        <end position="367"/>
    </location>
</feature>
<dbReference type="InterPro" id="IPR002528">
    <property type="entry name" value="MATE_fam"/>
</dbReference>
<feature type="transmembrane region" description="Helical" evidence="10">
    <location>
        <begin position="160"/>
        <end position="180"/>
    </location>
</feature>
<keyword evidence="6 10" id="KW-1133">Transmembrane helix</keyword>
<dbReference type="EMBL" id="BSOR01000006">
    <property type="protein sequence ID" value="GLR62883.1"/>
    <property type="molecule type" value="Genomic_DNA"/>
</dbReference>
<feature type="transmembrane region" description="Helical" evidence="10">
    <location>
        <begin position="387"/>
        <end position="408"/>
    </location>
</feature>
<protein>
    <recommendedName>
        <fullName evidence="9">Multidrug-efflux transporter</fullName>
    </recommendedName>
</protein>
<dbReference type="Proteomes" id="UP001156682">
    <property type="component" value="Unassembled WGS sequence"/>
</dbReference>
<feature type="transmembrane region" description="Helical" evidence="10">
    <location>
        <begin position="55"/>
        <end position="75"/>
    </location>
</feature>
<feature type="transmembrane region" description="Helical" evidence="10">
    <location>
        <begin position="127"/>
        <end position="148"/>
    </location>
</feature>
<feature type="transmembrane region" description="Helical" evidence="10">
    <location>
        <begin position="95"/>
        <end position="115"/>
    </location>
</feature>
<feature type="transmembrane region" description="Helical" evidence="10">
    <location>
        <begin position="236"/>
        <end position="265"/>
    </location>
</feature>
<feature type="transmembrane region" description="Helical" evidence="10">
    <location>
        <begin position="277"/>
        <end position="296"/>
    </location>
</feature>
<keyword evidence="5 10" id="KW-0812">Transmembrane</keyword>
<keyword evidence="4" id="KW-1003">Cell membrane</keyword>
<evidence type="ECO:0000313" key="11">
    <source>
        <dbReference type="EMBL" id="GLR62883.1"/>
    </source>
</evidence>
<reference evidence="12" key="1">
    <citation type="journal article" date="2019" name="Int. J. Syst. Evol. Microbiol.">
        <title>The Global Catalogue of Microorganisms (GCM) 10K type strain sequencing project: providing services to taxonomists for standard genome sequencing and annotation.</title>
        <authorList>
            <consortium name="The Broad Institute Genomics Platform"/>
            <consortium name="The Broad Institute Genome Sequencing Center for Infectious Disease"/>
            <person name="Wu L."/>
            <person name="Ma J."/>
        </authorList>
    </citation>
    <scope>NUCLEOTIDE SEQUENCE [LARGE SCALE GENOMIC DNA]</scope>
    <source>
        <strain evidence="12">NBRC 100033</strain>
    </source>
</reference>
<evidence type="ECO:0000256" key="7">
    <source>
        <dbReference type="ARBA" id="ARBA00023065"/>
    </source>
</evidence>
<keyword evidence="7" id="KW-0406">Ion transport</keyword>
<evidence type="ECO:0000256" key="6">
    <source>
        <dbReference type="ARBA" id="ARBA00022989"/>
    </source>
</evidence>
<evidence type="ECO:0000256" key="9">
    <source>
        <dbReference type="ARBA" id="ARBA00031636"/>
    </source>
</evidence>
<evidence type="ECO:0000256" key="4">
    <source>
        <dbReference type="ARBA" id="ARBA00022475"/>
    </source>
</evidence>
<evidence type="ECO:0000256" key="2">
    <source>
        <dbReference type="ARBA" id="ARBA00022448"/>
    </source>
</evidence>
<keyword evidence="3" id="KW-0050">Antiport</keyword>
<dbReference type="Pfam" id="PF01554">
    <property type="entry name" value="MatE"/>
    <property type="match status" value="2"/>
</dbReference>
<feature type="transmembrane region" description="Helical" evidence="10">
    <location>
        <begin position="195"/>
        <end position="215"/>
    </location>
</feature>
<evidence type="ECO:0000256" key="1">
    <source>
        <dbReference type="ARBA" id="ARBA00004429"/>
    </source>
</evidence>
<evidence type="ECO:0000256" key="3">
    <source>
        <dbReference type="ARBA" id="ARBA00022449"/>
    </source>
</evidence>
<keyword evidence="12" id="KW-1185">Reference proteome</keyword>
<feature type="transmembrane region" description="Helical" evidence="10">
    <location>
        <begin position="316"/>
        <end position="338"/>
    </location>
</feature>
<dbReference type="PANTHER" id="PTHR43298">
    <property type="entry name" value="MULTIDRUG RESISTANCE PROTEIN NORM-RELATED"/>
    <property type="match status" value="1"/>
</dbReference>
<evidence type="ECO:0000256" key="8">
    <source>
        <dbReference type="ARBA" id="ARBA00023136"/>
    </source>
</evidence>
<sequence>MSLAIFKQHNKPLLLLALPLLGAHLAQTGMSVADTIMAGRLSAVDLAAVAVGSSVFMPLLLLLFGTLMATTPLVAQANGAGNTSILSRTIQQAGWTSLLVILPIALILYSSRAIFDFMSVTPPVAALGAAYLKAIAWGLPAVAVFQVLRCMCEGLNHARPVLLISVAGLLLNIPLNYVLIYGELGFPKLGAVGCGYATAMSFWFMAALLGLYVHFEKHYRNFAIFNVFHGPSLKEIAAILWLGLPIGLSIFVEASLFTVITLFIGEMGRFTVAGHQVALNFTGLLFMVPLSLGLALTVKVGHAVGAKRLAEAREIAFYGIGLAFLVALVSSLFMWIAADWVVKLYSPNQQVQLLAASLIQLAVWYQISDAIQINAAGALRGYKDTRIIMLITLFSYWMIGLAGGWWLAMTDNFWGAQGVYGFWYGLIAGLSVAAAILMWRLNYTSRVHP</sequence>
<organism evidence="11 12">
    <name type="scientific">Marinospirillum insulare</name>
    <dbReference type="NCBI Taxonomy" id="217169"/>
    <lineage>
        <taxon>Bacteria</taxon>
        <taxon>Pseudomonadati</taxon>
        <taxon>Pseudomonadota</taxon>
        <taxon>Gammaproteobacteria</taxon>
        <taxon>Oceanospirillales</taxon>
        <taxon>Oceanospirillaceae</taxon>
        <taxon>Marinospirillum</taxon>
    </lineage>
</organism>
<evidence type="ECO:0000313" key="12">
    <source>
        <dbReference type="Proteomes" id="UP001156682"/>
    </source>
</evidence>
<gene>
    <name evidence="11" type="primary">norM</name>
    <name evidence="11" type="ORF">GCM10007878_03180</name>
</gene>
<comment type="caution">
    <text evidence="11">The sequence shown here is derived from an EMBL/GenBank/DDBJ whole genome shotgun (WGS) entry which is preliminary data.</text>
</comment>
<dbReference type="NCBIfam" id="TIGR00797">
    <property type="entry name" value="matE"/>
    <property type="match status" value="1"/>
</dbReference>
<feature type="transmembrane region" description="Helical" evidence="10">
    <location>
        <begin position="420"/>
        <end position="439"/>
    </location>
</feature>
<evidence type="ECO:0000256" key="10">
    <source>
        <dbReference type="SAM" id="Phobius"/>
    </source>
</evidence>
<dbReference type="PIRSF" id="PIRSF006603">
    <property type="entry name" value="DinF"/>
    <property type="match status" value="1"/>
</dbReference>
<evidence type="ECO:0000256" key="5">
    <source>
        <dbReference type="ARBA" id="ARBA00022692"/>
    </source>
</evidence>
<dbReference type="InterPro" id="IPR050222">
    <property type="entry name" value="MATE_MdtK"/>
</dbReference>
<name>A0ABQ5ZY17_9GAMM</name>
<dbReference type="RefSeq" id="WP_027850345.1">
    <property type="nucleotide sequence ID" value="NZ_BSOR01000006.1"/>
</dbReference>
<dbReference type="CDD" id="cd13131">
    <property type="entry name" value="MATE_NorM_like"/>
    <property type="match status" value="1"/>
</dbReference>
<proteinExistence type="predicted"/>
<keyword evidence="8 10" id="KW-0472">Membrane</keyword>
<dbReference type="PANTHER" id="PTHR43298:SF2">
    <property type="entry name" value="FMN_FAD EXPORTER YEEO-RELATED"/>
    <property type="match status" value="1"/>
</dbReference>
<comment type="subcellular location">
    <subcellularLocation>
        <location evidence="1">Cell inner membrane</location>
        <topology evidence="1">Multi-pass membrane protein</topology>
    </subcellularLocation>
</comment>
<accession>A0ABQ5ZY17</accession>
<dbReference type="InterPro" id="IPR048279">
    <property type="entry name" value="MdtK-like"/>
</dbReference>
<keyword evidence="2" id="KW-0813">Transport</keyword>